<feature type="domain" description="TonB-dependent receptor-like beta-barrel" evidence="7">
    <location>
        <begin position="382"/>
        <end position="921"/>
    </location>
</feature>
<dbReference type="Pfam" id="PF07715">
    <property type="entry name" value="Plug"/>
    <property type="match status" value="1"/>
</dbReference>
<comment type="similarity">
    <text evidence="4">Belongs to the TonB-dependent receptor family.</text>
</comment>
<feature type="signal peptide" evidence="6">
    <location>
        <begin position="1"/>
        <end position="24"/>
    </location>
</feature>
<dbReference type="Gene3D" id="2.170.130.10">
    <property type="entry name" value="TonB-dependent receptor, plug domain"/>
    <property type="match status" value="1"/>
</dbReference>
<feature type="compositionally biased region" description="Low complexity" evidence="5">
    <location>
        <begin position="24"/>
        <end position="84"/>
    </location>
</feature>
<reference evidence="10" key="1">
    <citation type="submission" date="2017-09" db="EMBL/GenBank/DDBJ databases">
        <authorList>
            <person name="Feng G."/>
            <person name="Zhu H."/>
        </authorList>
    </citation>
    <scope>NUCLEOTIDE SEQUENCE [LARGE SCALE GENOMIC DNA]</scope>
    <source>
        <strain evidence="10">1PNM-20</strain>
    </source>
</reference>
<feature type="region of interest" description="Disordered" evidence="5">
    <location>
        <begin position="24"/>
        <end position="92"/>
    </location>
</feature>
<dbReference type="RefSeq" id="WP_095996796.1">
    <property type="nucleotide sequence ID" value="NZ_NSLI01000001.1"/>
</dbReference>
<evidence type="ECO:0000256" key="2">
    <source>
        <dbReference type="ARBA" id="ARBA00023136"/>
    </source>
</evidence>
<dbReference type="AlphaFoldDB" id="A0A2A2SKE2"/>
<dbReference type="InterPro" id="IPR036942">
    <property type="entry name" value="Beta-barrel_TonB_sf"/>
</dbReference>
<evidence type="ECO:0000313" key="10">
    <source>
        <dbReference type="Proteomes" id="UP000218151"/>
    </source>
</evidence>
<dbReference type="EMBL" id="NSLI01000001">
    <property type="protein sequence ID" value="PAX09688.1"/>
    <property type="molecule type" value="Genomic_DNA"/>
</dbReference>
<evidence type="ECO:0000259" key="8">
    <source>
        <dbReference type="Pfam" id="PF07715"/>
    </source>
</evidence>
<dbReference type="InterPro" id="IPR000531">
    <property type="entry name" value="Beta-barrel_TonB"/>
</dbReference>
<evidence type="ECO:0000256" key="4">
    <source>
        <dbReference type="RuleBase" id="RU003357"/>
    </source>
</evidence>
<evidence type="ECO:0000256" key="1">
    <source>
        <dbReference type="ARBA" id="ARBA00004442"/>
    </source>
</evidence>
<dbReference type="GO" id="GO:0009279">
    <property type="term" value="C:cell outer membrane"/>
    <property type="evidence" value="ECO:0007669"/>
    <property type="project" value="UniProtKB-SubCell"/>
</dbReference>
<dbReference type="Pfam" id="PF00593">
    <property type="entry name" value="TonB_dep_Rec_b-barrel"/>
    <property type="match status" value="1"/>
</dbReference>
<comment type="caution">
    <text evidence="9">The sequence shown here is derived from an EMBL/GenBank/DDBJ whole genome shotgun (WGS) entry which is preliminary data.</text>
</comment>
<evidence type="ECO:0000256" key="5">
    <source>
        <dbReference type="SAM" id="MobiDB-lite"/>
    </source>
</evidence>
<evidence type="ECO:0000313" key="9">
    <source>
        <dbReference type="EMBL" id="PAX09688.1"/>
    </source>
</evidence>
<name>A0A2A2SKE2_9SPHN</name>
<dbReference type="OrthoDB" id="9768470at2"/>
<protein>
    <submittedName>
        <fullName evidence="9">TonB-dependent receptor</fullName>
    </submittedName>
</protein>
<feature type="domain" description="TonB-dependent receptor plug" evidence="8">
    <location>
        <begin position="106"/>
        <end position="207"/>
    </location>
</feature>
<evidence type="ECO:0000256" key="3">
    <source>
        <dbReference type="ARBA" id="ARBA00023237"/>
    </source>
</evidence>
<comment type="subcellular location">
    <subcellularLocation>
        <location evidence="1 4">Cell outer membrane</location>
    </subcellularLocation>
</comment>
<dbReference type="PANTHER" id="PTHR40980:SF5">
    <property type="entry name" value="TONB-DEPENDENT RECEPTOR"/>
    <property type="match status" value="1"/>
</dbReference>
<dbReference type="InterPro" id="IPR012910">
    <property type="entry name" value="Plug_dom"/>
</dbReference>
<keyword evidence="6" id="KW-0732">Signal</keyword>
<gene>
    <name evidence="9" type="ORF">CKY28_02860</name>
</gene>
<organism evidence="9 10">
    <name type="scientific">Sphingomonas lenta</name>
    <dbReference type="NCBI Taxonomy" id="1141887"/>
    <lineage>
        <taxon>Bacteria</taxon>
        <taxon>Pseudomonadati</taxon>
        <taxon>Pseudomonadota</taxon>
        <taxon>Alphaproteobacteria</taxon>
        <taxon>Sphingomonadales</taxon>
        <taxon>Sphingomonadaceae</taxon>
        <taxon>Sphingomonas</taxon>
    </lineage>
</organism>
<keyword evidence="4" id="KW-0798">TonB box</keyword>
<keyword evidence="3" id="KW-0998">Cell outer membrane</keyword>
<dbReference type="Gene3D" id="2.40.170.20">
    <property type="entry name" value="TonB-dependent receptor, beta-barrel domain"/>
    <property type="match status" value="1"/>
</dbReference>
<keyword evidence="9" id="KW-0675">Receptor</keyword>
<keyword evidence="2 4" id="KW-0472">Membrane</keyword>
<dbReference type="PANTHER" id="PTHR40980">
    <property type="entry name" value="PLUG DOMAIN-CONTAINING PROTEIN"/>
    <property type="match status" value="1"/>
</dbReference>
<sequence length="977" mass="105802">MTKRTTYASLLLLTTQLVAPAALAQTSGGSSSPTPTTSGSSPSAQGPTSTTPQTGAGTTGNQTQQTGDASATEAQAEQETVEVSTPGADPVGDEIVVVGRNVPNVVRATPQVVSILSSADIARTGEGDIAGALTRVTGLSVVGGGFVFVRGLGDRYSSSLLNGSPLPSPEPLRRSVPLDIFPTTIVSSALVQKTYSVNYPGEFGGGVINLTTRAIPDENFIAAGASIAADDITTSELGLVYDGGDADWIGYDDGTRDIPGFVRGIERSLRTGEANSGLVPTDQVARLSNAQTSLLLRNNQLPPNWSGELSSGTAFDIGSDRLGVVASISASNTFRTRSIVQQDTVSETGDVRNDFRTLLTDNRVVANALVGLGYEFGDDTIRWTNVYIHDTLKQGRASASDNYNNFSGLRFQQNTNWFERQLFESQLVGEFKLSDSFEVDVRGAYANSKRNAPYERQFDYLCVSQPAPGFNVQPGAEPNSFAQFQCEVNGAINAAGQRIPGVYAVTQRFTPFASIVFSELDEDLWSGQADATYKLNTERPFTLSAGYFYSDTDRTSTRLPFNFQLNTGAASAPGFPYNLYRPDLLLSPDVLNNATPLVPGPRSSIQLQFNSPLGAPIYDASLRIHAGYVQAEAEAADGLRATIGVRYETAREEVVPVGAPGTTLDNDYFLPAATITWNFAENQQLRASAYKTISRPQFRELAPQQFRDPDSDRLFIGNPGLTDSELYNVEGRYEWFFGRDQRFTLAGFYKRIDNPIEQVGTFPTQDSPLQTGFSYLPSATLYGGEVEIQKYFPLDFLGDFFATRRLLALANYTYTKSSINASAECVPNAQDPNQTTAIGGCPLGFGPADAFFRDGAPLTGQSDHLVNLQLGIEDTASLSQFTVLFNYASDRVTNRGPGNTSGAGFLPDIIERPGIRLDVVARQGFQVRGVEFEVKAEARNLTRTRYQERQEFDNGNVVFTNRFRQGRIFSLGLSTRF</sequence>
<dbReference type="SUPFAM" id="SSF56935">
    <property type="entry name" value="Porins"/>
    <property type="match status" value="1"/>
</dbReference>
<accession>A0A2A2SKE2</accession>
<evidence type="ECO:0000256" key="6">
    <source>
        <dbReference type="SAM" id="SignalP"/>
    </source>
</evidence>
<dbReference type="Proteomes" id="UP000218151">
    <property type="component" value="Unassembled WGS sequence"/>
</dbReference>
<keyword evidence="10" id="KW-1185">Reference proteome</keyword>
<evidence type="ECO:0000259" key="7">
    <source>
        <dbReference type="Pfam" id="PF00593"/>
    </source>
</evidence>
<dbReference type="InterPro" id="IPR037066">
    <property type="entry name" value="Plug_dom_sf"/>
</dbReference>
<proteinExistence type="inferred from homology"/>
<feature type="chain" id="PRO_5012246050" evidence="6">
    <location>
        <begin position="25"/>
        <end position="977"/>
    </location>
</feature>